<comment type="similarity">
    <text evidence="10">Belongs to the MurCDEF family. MurF subfamily.</text>
</comment>
<dbReference type="Pfam" id="PF01225">
    <property type="entry name" value="Mur_ligase"/>
    <property type="match status" value="1"/>
</dbReference>
<dbReference type="Proteomes" id="UP000183997">
    <property type="component" value="Unassembled WGS sequence"/>
</dbReference>
<keyword evidence="7 10" id="KW-0573">Peptidoglycan synthesis</keyword>
<evidence type="ECO:0000256" key="11">
    <source>
        <dbReference type="RuleBase" id="RU004136"/>
    </source>
</evidence>
<dbReference type="InterPro" id="IPR004101">
    <property type="entry name" value="Mur_ligase_C"/>
</dbReference>
<dbReference type="GO" id="GO:0005737">
    <property type="term" value="C:cytoplasm"/>
    <property type="evidence" value="ECO:0007669"/>
    <property type="project" value="UniProtKB-SubCell"/>
</dbReference>
<dbReference type="UniPathway" id="UPA00219"/>
<dbReference type="AlphaFoldDB" id="A0A1M6QVU9"/>
<evidence type="ECO:0000256" key="7">
    <source>
        <dbReference type="ARBA" id="ARBA00022984"/>
    </source>
</evidence>
<dbReference type="STRING" id="1121421.SAMN02745123_01240"/>
<dbReference type="GO" id="GO:0009252">
    <property type="term" value="P:peptidoglycan biosynthetic process"/>
    <property type="evidence" value="ECO:0007669"/>
    <property type="project" value="UniProtKB-UniRule"/>
</dbReference>
<dbReference type="InterPro" id="IPR013221">
    <property type="entry name" value="Mur_ligase_cen"/>
</dbReference>
<comment type="function">
    <text evidence="10 11">Involved in cell wall formation. Catalyzes the final step in the synthesis of UDP-N-acetylmuramoyl-pentapeptide, the precursor of murein.</text>
</comment>
<evidence type="ECO:0000259" key="12">
    <source>
        <dbReference type="Pfam" id="PF01225"/>
    </source>
</evidence>
<dbReference type="GO" id="GO:0005524">
    <property type="term" value="F:ATP binding"/>
    <property type="evidence" value="ECO:0007669"/>
    <property type="project" value="UniProtKB-UniRule"/>
</dbReference>
<evidence type="ECO:0000256" key="10">
    <source>
        <dbReference type="HAMAP-Rule" id="MF_02019"/>
    </source>
</evidence>
<dbReference type="InterPro" id="IPR035911">
    <property type="entry name" value="MurE/MurF_N"/>
</dbReference>
<dbReference type="HAMAP" id="MF_02019">
    <property type="entry name" value="MurF"/>
    <property type="match status" value="1"/>
</dbReference>
<evidence type="ECO:0000256" key="1">
    <source>
        <dbReference type="ARBA" id="ARBA00022490"/>
    </source>
</evidence>
<accession>A0A1M6QVU9</accession>
<evidence type="ECO:0000259" key="13">
    <source>
        <dbReference type="Pfam" id="PF02875"/>
    </source>
</evidence>
<comment type="catalytic activity">
    <reaction evidence="10 11">
        <text>D-alanyl-D-alanine + UDP-N-acetyl-alpha-D-muramoyl-L-alanyl-gamma-D-glutamyl-meso-2,6-diaminopimelate + ATP = UDP-N-acetyl-alpha-D-muramoyl-L-alanyl-gamma-D-glutamyl-meso-2,6-diaminopimeloyl-D-alanyl-D-alanine + ADP + phosphate + H(+)</text>
        <dbReference type="Rhea" id="RHEA:28374"/>
        <dbReference type="ChEBI" id="CHEBI:15378"/>
        <dbReference type="ChEBI" id="CHEBI:30616"/>
        <dbReference type="ChEBI" id="CHEBI:43474"/>
        <dbReference type="ChEBI" id="CHEBI:57822"/>
        <dbReference type="ChEBI" id="CHEBI:61386"/>
        <dbReference type="ChEBI" id="CHEBI:83905"/>
        <dbReference type="ChEBI" id="CHEBI:456216"/>
        <dbReference type="EC" id="6.3.2.10"/>
    </reaction>
</comment>
<sequence>MLTCTIKEIITVTEGTLLQGTPDVLVDGVATDSRKVKSGDIFVALQGQQVDGHDFIQKAVELGAVALLVAHRVETVPATVPVIQVTNTLQALQELAAYNRLRKAIPVVAITGSNGKTSTKDMIAAVLQIRYHTLKTEANYNNELGLPLTLLNLQQEHQAAVVEMGMRGSGEIDFLAGLAKPTGAVITTIGEAHLERLGSVHNIALAKTEVLEHIREEGFALLNGDSPWLRELATRCRGKVWFYSLQGNADIVAHNIRPEEGGVRYEVTYPGGAGEIYLPVPGSHNVMNSLAAIGVGLQLGLTFEEITRGLAQVALSHMRLEILQSHGMTIINDTYNASPSSTKAAIGVLQETNRGRKIAVLGNMYELGAMEEVGHREVGEAAARAGVDHLIAVGNLAQWIAAGGITGGLTQEQVHHCEDNSQAIAVLRTIIKSGDTILVKGSRGMTMEQIVKELT</sequence>
<keyword evidence="6 10" id="KW-0133">Cell shape</keyword>
<dbReference type="Pfam" id="PF08245">
    <property type="entry name" value="Mur_ligase_M"/>
    <property type="match status" value="1"/>
</dbReference>
<dbReference type="InterPro" id="IPR000713">
    <property type="entry name" value="Mur_ligase_N"/>
</dbReference>
<dbReference type="GO" id="GO:0047480">
    <property type="term" value="F:UDP-N-acetylmuramoyl-tripeptide-D-alanyl-D-alanine ligase activity"/>
    <property type="evidence" value="ECO:0007669"/>
    <property type="project" value="UniProtKB-UniRule"/>
</dbReference>
<dbReference type="OrthoDB" id="9801978at2"/>
<dbReference type="SUPFAM" id="SSF63418">
    <property type="entry name" value="MurE/MurF N-terminal domain"/>
    <property type="match status" value="1"/>
</dbReference>
<dbReference type="Gene3D" id="3.40.1190.10">
    <property type="entry name" value="Mur-like, catalytic domain"/>
    <property type="match status" value="1"/>
</dbReference>
<keyword evidence="5 10" id="KW-0067">ATP-binding</keyword>
<dbReference type="PANTHER" id="PTHR43024:SF1">
    <property type="entry name" value="UDP-N-ACETYLMURAMOYL-TRIPEPTIDE--D-ALANYL-D-ALANINE LIGASE"/>
    <property type="match status" value="1"/>
</dbReference>
<feature type="binding site" evidence="10">
    <location>
        <begin position="112"/>
        <end position="118"/>
    </location>
    <ligand>
        <name>ATP</name>
        <dbReference type="ChEBI" id="CHEBI:30616"/>
    </ligand>
</feature>
<dbReference type="InterPro" id="IPR051046">
    <property type="entry name" value="MurCDEF_CellWall_CoF430Synth"/>
</dbReference>
<gene>
    <name evidence="10" type="primary">murF</name>
    <name evidence="15" type="ORF">SAMN02745123_01240</name>
</gene>
<feature type="domain" description="Mur ligase central" evidence="14">
    <location>
        <begin position="110"/>
        <end position="295"/>
    </location>
</feature>
<dbReference type="NCBIfam" id="TIGR01143">
    <property type="entry name" value="murF"/>
    <property type="match status" value="1"/>
</dbReference>
<dbReference type="InterPro" id="IPR036615">
    <property type="entry name" value="Mur_ligase_C_dom_sf"/>
</dbReference>
<dbReference type="SUPFAM" id="SSF53623">
    <property type="entry name" value="MurD-like peptide ligases, catalytic domain"/>
    <property type="match status" value="1"/>
</dbReference>
<evidence type="ECO:0000256" key="3">
    <source>
        <dbReference type="ARBA" id="ARBA00022618"/>
    </source>
</evidence>
<keyword evidence="2 10" id="KW-0436">Ligase</keyword>
<protein>
    <recommendedName>
        <fullName evidence="10 11">UDP-N-acetylmuramoyl-tripeptide--D-alanyl-D-alanine ligase</fullName>
        <ecNumber evidence="10 11">6.3.2.10</ecNumber>
    </recommendedName>
    <alternativeName>
        <fullName evidence="10">D-alanyl-D-alanine-adding enzyme</fullName>
    </alternativeName>
</protein>
<dbReference type="InterPro" id="IPR005863">
    <property type="entry name" value="UDP-N-AcMur_synth"/>
</dbReference>
<dbReference type="GO" id="GO:0071555">
    <property type="term" value="P:cell wall organization"/>
    <property type="evidence" value="ECO:0007669"/>
    <property type="project" value="UniProtKB-KW"/>
</dbReference>
<dbReference type="RefSeq" id="WP_072911897.1">
    <property type="nucleotide sequence ID" value="NZ_FRAR01000009.1"/>
</dbReference>
<keyword evidence="9 10" id="KW-0961">Cell wall biogenesis/degradation</keyword>
<evidence type="ECO:0000259" key="14">
    <source>
        <dbReference type="Pfam" id="PF08245"/>
    </source>
</evidence>
<evidence type="ECO:0000256" key="8">
    <source>
        <dbReference type="ARBA" id="ARBA00023306"/>
    </source>
</evidence>
<evidence type="ECO:0000313" key="16">
    <source>
        <dbReference type="Proteomes" id="UP000183997"/>
    </source>
</evidence>
<dbReference type="PANTHER" id="PTHR43024">
    <property type="entry name" value="UDP-N-ACETYLMURAMOYL-TRIPEPTIDE--D-ALANYL-D-ALANINE LIGASE"/>
    <property type="match status" value="1"/>
</dbReference>
<keyword evidence="8 10" id="KW-0131">Cell cycle</keyword>
<dbReference type="SUPFAM" id="SSF53244">
    <property type="entry name" value="MurD-like peptide ligases, peptide-binding domain"/>
    <property type="match status" value="1"/>
</dbReference>
<name>A0A1M6QVU9_9FIRM</name>
<comment type="subcellular location">
    <subcellularLocation>
        <location evidence="10 11">Cytoplasm</location>
    </subcellularLocation>
</comment>
<keyword evidence="1 10" id="KW-0963">Cytoplasm</keyword>
<dbReference type="EMBL" id="FRAR01000009">
    <property type="protein sequence ID" value="SHK24392.1"/>
    <property type="molecule type" value="Genomic_DNA"/>
</dbReference>
<evidence type="ECO:0000256" key="4">
    <source>
        <dbReference type="ARBA" id="ARBA00022741"/>
    </source>
</evidence>
<evidence type="ECO:0000256" key="6">
    <source>
        <dbReference type="ARBA" id="ARBA00022960"/>
    </source>
</evidence>
<feature type="domain" description="Mur ligase C-terminal" evidence="13">
    <location>
        <begin position="318"/>
        <end position="443"/>
    </location>
</feature>
<evidence type="ECO:0000256" key="5">
    <source>
        <dbReference type="ARBA" id="ARBA00022840"/>
    </source>
</evidence>
<dbReference type="Pfam" id="PF02875">
    <property type="entry name" value="Mur_ligase_C"/>
    <property type="match status" value="1"/>
</dbReference>
<dbReference type="InterPro" id="IPR036565">
    <property type="entry name" value="Mur-like_cat_sf"/>
</dbReference>
<dbReference type="GO" id="GO:0008766">
    <property type="term" value="F:UDP-N-acetylmuramoylalanyl-D-glutamyl-2,6-diaminopimelate-D-alanyl-D-alanine ligase activity"/>
    <property type="evidence" value="ECO:0007669"/>
    <property type="project" value="RHEA"/>
</dbReference>
<dbReference type="GO" id="GO:0051301">
    <property type="term" value="P:cell division"/>
    <property type="evidence" value="ECO:0007669"/>
    <property type="project" value="UniProtKB-KW"/>
</dbReference>
<comment type="pathway">
    <text evidence="10 11">Cell wall biogenesis; peptidoglycan biosynthesis.</text>
</comment>
<dbReference type="Gene3D" id="3.90.190.20">
    <property type="entry name" value="Mur ligase, C-terminal domain"/>
    <property type="match status" value="1"/>
</dbReference>
<organism evidence="15 16">
    <name type="scientific">Desulforamulus aeronauticus DSM 10349</name>
    <dbReference type="NCBI Taxonomy" id="1121421"/>
    <lineage>
        <taxon>Bacteria</taxon>
        <taxon>Bacillati</taxon>
        <taxon>Bacillota</taxon>
        <taxon>Clostridia</taxon>
        <taxon>Eubacteriales</taxon>
        <taxon>Peptococcaceae</taxon>
        <taxon>Desulforamulus</taxon>
    </lineage>
</organism>
<keyword evidence="3 10" id="KW-0132">Cell division</keyword>
<dbReference type="EC" id="6.3.2.10" evidence="10 11"/>
<proteinExistence type="inferred from homology"/>
<reference evidence="16" key="1">
    <citation type="submission" date="2016-11" db="EMBL/GenBank/DDBJ databases">
        <authorList>
            <person name="Varghese N."/>
            <person name="Submissions S."/>
        </authorList>
    </citation>
    <scope>NUCLEOTIDE SEQUENCE [LARGE SCALE GENOMIC DNA]</scope>
    <source>
        <strain evidence="16">DSM 10349</strain>
    </source>
</reference>
<keyword evidence="16" id="KW-1185">Reference proteome</keyword>
<dbReference type="Gene3D" id="3.40.1390.10">
    <property type="entry name" value="MurE/MurF, N-terminal domain"/>
    <property type="match status" value="1"/>
</dbReference>
<evidence type="ECO:0000313" key="15">
    <source>
        <dbReference type="EMBL" id="SHK24392.1"/>
    </source>
</evidence>
<feature type="domain" description="Mur ligase N-terminal catalytic" evidence="12">
    <location>
        <begin position="26"/>
        <end position="98"/>
    </location>
</feature>
<dbReference type="GO" id="GO:0008360">
    <property type="term" value="P:regulation of cell shape"/>
    <property type="evidence" value="ECO:0007669"/>
    <property type="project" value="UniProtKB-KW"/>
</dbReference>
<evidence type="ECO:0000256" key="9">
    <source>
        <dbReference type="ARBA" id="ARBA00023316"/>
    </source>
</evidence>
<evidence type="ECO:0000256" key="2">
    <source>
        <dbReference type="ARBA" id="ARBA00022598"/>
    </source>
</evidence>
<keyword evidence="4 10" id="KW-0547">Nucleotide-binding</keyword>